<dbReference type="OrthoDB" id="3177747at2"/>
<dbReference type="EMBL" id="PPTT01000019">
    <property type="protein sequence ID" value="RDB68025.1"/>
    <property type="molecule type" value="Genomic_DNA"/>
</dbReference>
<organism evidence="2 4">
    <name type="scientific">Eggerthella sinensis</name>
    <dbReference type="NCBI Taxonomy" id="242230"/>
    <lineage>
        <taxon>Bacteria</taxon>
        <taxon>Bacillati</taxon>
        <taxon>Actinomycetota</taxon>
        <taxon>Coriobacteriia</taxon>
        <taxon>Eggerthellales</taxon>
        <taxon>Eggerthellaceae</taxon>
        <taxon>Eggerthella</taxon>
    </lineage>
</organism>
<dbReference type="Proteomes" id="UP000253817">
    <property type="component" value="Unassembled WGS sequence"/>
</dbReference>
<sequence length="108" mass="11810">MGGEFVEARTGDPPRGFEDEVLRLDGREDVRVEERLGLVGFSCSGAAEKTFSSLEQELQAKGWLGVESGNEGWKSFVKNSGTYRWAFVACVRVGTWTSVVVRYATAAA</sequence>
<name>A0A3N0IU27_9ACTN</name>
<proteinExistence type="predicted"/>
<reference evidence="1 3" key="1">
    <citation type="journal article" date="2018" name="Elife">
        <title>Discovery and characterization of a prevalent human gut bacterial enzyme sufficient for the inactivation of a family of plant toxins.</title>
        <authorList>
            <person name="Koppel N."/>
            <person name="Bisanz J.E."/>
            <person name="Pandelia M.E."/>
            <person name="Turnbaugh P.J."/>
            <person name="Balskus E.P."/>
        </authorList>
    </citation>
    <scope>NUCLEOTIDE SEQUENCE [LARGE SCALE GENOMIC DNA]</scope>
    <source>
        <strain evidence="1 3">DSM 16107</strain>
    </source>
</reference>
<evidence type="ECO:0000313" key="1">
    <source>
        <dbReference type="EMBL" id="RDB68025.1"/>
    </source>
</evidence>
<dbReference type="Proteomes" id="UP000270112">
    <property type="component" value="Unassembled WGS sequence"/>
</dbReference>
<keyword evidence="3" id="KW-1185">Reference proteome</keyword>
<reference evidence="4" key="2">
    <citation type="submission" date="2018-05" db="EMBL/GenBank/DDBJ databases">
        <title>Genome Sequencing of selected type strains of the family Eggerthellaceae.</title>
        <authorList>
            <person name="Danylec N."/>
            <person name="Stoll D.A."/>
            <person name="Doetsch A."/>
            <person name="Huch M."/>
        </authorList>
    </citation>
    <scope>NUCLEOTIDE SEQUENCE [LARGE SCALE GENOMIC DNA]</scope>
    <source>
        <strain evidence="4">DSM 16107</strain>
    </source>
</reference>
<comment type="caution">
    <text evidence="2">The sequence shown here is derived from an EMBL/GenBank/DDBJ whole genome shotgun (WGS) entry which is preliminary data.</text>
</comment>
<dbReference type="EMBL" id="QICC01000079">
    <property type="protein sequence ID" value="RNM40488.1"/>
    <property type="molecule type" value="Genomic_DNA"/>
</dbReference>
<accession>A0A3N0IU27</accession>
<protein>
    <submittedName>
        <fullName evidence="2">Uncharacterized protein</fullName>
    </submittedName>
</protein>
<gene>
    <name evidence="1" type="ORF">C1876_11365</name>
    <name evidence="2" type="ORF">DMP09_14090</name>
</gene>
<dbReference type="AlphaFoldDB" id="A0A3N0IU27"/>
<evidence type="ECO:0000313" key="2">
    <source>
        <dbReference type="EMBL" id="RNM40488.1"/>
    </source>
</evidence>
<reference evidence="2" key="3">
    <citation type="journal article" date="2019" name="Microbiol. Resour. Announc.">
        <title>Draft Genome Sequences of Type Strains of Gordonibacter faecihominis, Paraeggerthella hongkongensis, Parvibacter caecicola,Slackia equolifaciens, Slackia faecicanis, and Slackia isoflavoniconvertens.</title>
        <authorList>
            <person name="Danylec N."/>
            <person name="Stoll D.A."/>
            <person name="Dotsch A."/>
            <person name="Huch M."/>
        </authorList>
    </citation>
    <scope>NUCLEOTIDE SEQUENCE</scope>
    <source>
        <strain evidence="2">DSM 16107</strain>
    </source>
</reference>
<evidence type="ECO:0000313" key="3">
    <source>
        <dbReference type="Proteomes" id="UP000253817"/>
    </source>
</evidence>
<evidence type="ECO:0000313" key="4">
    <source>
        <dbReference type="Proteomes" id="UP000270112"/>
    </source>
</evidence>